<evidence type="ECO:0000256" key="1">
    <source>
        <dbReference type="ARBA" id="ARBA00004533"/>
    </source>
</evidence>
<name>A0A1F6H1W2_9PROT</name>
<keyword evidence="3" id="KW-0997">Cell inner membrane</keyword>
<dbReference type="EMBL" id="MFNF01000004">
    <property type="protein sequence ID" value="OGH04355.1"/>
    <property type="molecule type" value="Genomic_DNA"/>
</dbReference>
<keyword evidence="4" id="KW-0808">Transferase</keyword>
<dbReference type="GO" id="GO:0016746">
    <property type="term" value="F:acyltransferase activity"/>
    <property type="evidence" value="ECO:0007669"/>
    <property type="project" value="UniProtKB-KW"/>
</dbReference>
<accession>A0A1F6H1W2</accession>
<keyword evidence="6" id="KW-0012">Acyltransferase</keyword>
<dbReference type="Proteomes" id="UP000177583">
    <property type="component" value="Unassembled WGS sequence"/>
</dbReference>
<evidence type="ECO:0000313" key="7">
    <source>
        <dbReference type="EMBL" id="OGH04355.1"/>
    </source>
</evidence>
<comment type="subcellular location">
    <subcellularLocation>
        <location evidence="1">Cell inner membrane</location>
    </subcellularLocation>
</comment>
<dbReference type="GO" id="GO:0009247">
    <property type="term" value="P:glycolipid biosynthetic process"/>
    <property type="evidence" value="ECO:0007669"/>
    <property type="project" value="UniProtKB-ARBA"/>
</dbReference>
<dbReference type="PANTHER" id="PTHR30606:SF10">
    <property type="entry name" value="PHOSPHATIDYLINOSITOL MANNOSIDE ACYLTRANSFERASE"/>
    <property type="match status" value="1"/>
</dbReference>
<comment type="caution">
    <text evidence="7">The sequence shown here is derived from an EMBL/GenBank/DDBJ whole genome shotgun (WGS) entry which is preliminary data.</text>
</comment>
<dbReference type="InterPro" id="IPR004960">
    <property type="entry name" value="LipA_acyltrans"/>
</dbReference>
<evidence type="ECO:0000313" key="8">
    <source>
        <dbReference type="Proteomes" id="UP000177583"/>
    </source>
</evidence>
<evidence type="ECO:0008006" key="9">
    <source>
        <dbReference type="Google" id="ProtNLM"/>
    </source>
</evidence>
<gene>
    <name evidence="7" type="ORF">A2557_10940</name>
</gene>
<dbReference type="CDD" id="cd07984">
    <property type="entry name" value="LPLAT_LABLAT-like"/>
    <property type="match status" value="1"/>
</dbReference>
<dbReference type="PANTHER" id="PTHR30606">
    <property type="entry name" value="LIPID A BIOSYNTHESIS LAUROYL ACYLTRANSFERASE"/>
    <property type="match status" value="1"/>
</dbReference>
<dbReference type="Pfam" id="PF03279">
    <property type="entry name" value="Lip_A_acyltrans"/>
    <property type="match status" value="1"/>
</dbReference>
<dbReference type="AlphaFoldDB" id="A0A1F6H1W2"/>
<evidence type="ECO:0000256" key="2">
    <source>
        <dbReference type="ARBA" id="ARBA00022475"/>
    </source>
</evidence>
<evidence type="ECO:0000256" key="5">
    <source>
        <dbReference type="ARBA" id="ARBA00023136"/>
    </source>
</evidence>
<organism evidence="7 8">
    <name type="scientific">Candidatus Lambdaproteobacteria bacterium RIFOXYD2_FULL_56_26</name>
    <dbReference type="NCBI Taxonomy" id="1817773"/>
    <lineage>
        <taxon>Bacteria</taxon>
        <taxon>Pseudomonadati</taxon>
        <taxon>Pseudomonadota</taxon>
        <taxon>Candidatus Lambdaproteobacteria</taxon>
    </lineage>
</organism>
<evidence type="ECO:0000256" key="6">
    <source>
        <dbReference type="ARBA" id="ARBA00023315"/>
    </source>
</evidence>
<protein>
    <recommendedName>
        <fullName evidence="9">Lipid A biosynthesis acyltransferase</fullName>
    </recommendedName>
</protein>
<dbReference type="GO" id="GO:0005886">
    <property type="term" value="C:plasma membrane"/>
    <property type="evidence" value="ECO:0007669"/>
    <property type="project" value="UniProtKB-SubCell"/>
</dbReference>
<sequence length="315" mass="35263">MAKDAQYNQFRKEKSAALKPVRHFAEWLALSALLGLAQALSIPVNQRLGRWVGRVILKFAKKDLGVGLYQLSFALPELDEAQRLALMAESAANVGQTLFEALGLKNFAQDPQAWIELEGQEVVEKLKAEGKGALMLFGHFGNWELIPLVYKMLDIHGVAPESPIGEEKLDKMLIQNRTNSHFTVVPRGTANSAKQMLSCLKGGGFYLMAIDQDLAKVQNLFVDFFGKKAATSKGAANVAQRFGVPVVSIFGNRLPNGRHKYRFELLSEPPYDQTEAEELALTQRYTTAIETHIRANPGQWVWFHRRWKTRPEGEA</sequence>
<proteinExistence type="predicted"/>
<keyword evidence="2" id="KW-1003">Cell membrane</keyword>
<dbReference type="PIRSF" id="PIRSF026649">
    <property type="entry name" value="MsbB"/>
    <property type="match status" value="1"/>
</dbReference>
<keyword evidence="5" id="KW-0472">Membrane</keyword>
<evidence type="ECO:0000256" key="4">
    <source>
        <dbReference type="ARBA" id="ARBA00022679"/>
    </source>
</evidence>
<reference evidence="7 8" key="1">
    <citation type="journal article" date="2016" name="Nat. Commun.">
        <title>Thousands of microbial genomes shed light on interconnected biogeochemical processes in an aquifer system.</title>
        <authorList>
            <person name="Anantharaman K."/>
            <person name="Brown C.T."/>
            <person name="Hug L.A."/>
            <person name="Sharon I."/>
            <person name="Castelle C.J."/>
            <person name="Probst A.J."/>
            <person name="Thomas B.C."/>
            <person name="Singh A."/>
            <person name="Wilkins M.J."/>
            <person name="Karaoz U."/>
            <person name="Brodie E.L."/>
            <person name="Williams K.H."/>
            <person name="Hubbard S.S."/>
            <person name="Banfield J.F."/>
        </authorList>
    </citation>
    <scope>NUCLEOTIDE SEQUENCE [LARGE SCALE GENOMIC DNA]</scope>
</reference>
<evidence type="ECO:0000256" key="3">
    <source>
        <dbReference type="ARBA" id="ARBA00022519"/>
    </source>
</evidence>